<accession>A0A4P6V0Z4</accession>
<dbReference type="GeneID" id="90767747"/>
<dbReference type="EMBL" id="CP036532">
    <property type="protein sequence ID" value="QBK31002.1"/>
    <property type="molecule type" value="Genomic_DNA"/>
</dbReference>
<dbReference type="Proteomes" id="UP000293719">
    <property type="component" value="Chromosome"/>
</dbReference>
<reference evidence="2 3" key="1">
    <citation type="journal article" date="2017" name="Int. J. Syst. Evol. Microbiol.">
        <title>Roseitalea porphyridii gen. nov., sp. nov., isolated from a red alga, and reclassification of Hoeflea suaedae Chung et al. 2013 as Pseudohoeflea suaedae gen. nov., comb. nov.</title>
        <authorList>
            <person name="Hyeon J.W."/>
            <person name="Jeong S.E."/>
            <person name="Baek K."/>
            <person name="Jeon C.O."/>
        </authorList>
    </citation>
    <scope>NUCLEOTIDE SEQUENCE [LARGE SCALE GENOMIC DNA]</scope>
    <source>
        <strain evidence="2 3">MA7-20</strain>
    </source>
</reference>
<proteinExistence type="predicted"/>
<dbReference type="AlphaFoldDB" id="A0A4P6V0Z4"/>
<protein>
    <submittedName>
        <fullName evidence="2">Uncharacterized protein</fullName>
    </submittedName>
</protein>
<name>A0A4P6V0Z4_9HYPH</name>
<evidence type="ECO:0000313" key="3">
    <source>
        <dbReference type="Proteomes" id="UP000293719"/>
    </source>
</evidence>
<dbReference type="OrthoDB" id="8021248at2"/>
<organism evidence="2 3">
    <name type="scientific">Roseitalea porphyridii</name>
    <dbReference type="NCBI Taxonomy" id="1852022"/>
    <lineage>
        <taxon>Bacteria</taxon>
        <taxon>Pseudomonadati</taxon>
        <taxon>Pseudomonadota</taxon>
        <taxon>Alphaproteobacteria</taxon>
        <taxon>Hyphomicrobiales</taxon>
        <taxon>Ahrensiaceae</taxon>
        <taxon>Roseitalea</taxon>
    </lineage>
</organism>
<gene>
    <name evidence="2" type="ORF">E0E05_10605</name>
</gene>
<evidence type="ECO:0000313" key="2">
    <source>
        <dbReference type="EMBL" id="QBK31002.1"/>
    </source>
</evidence>
<dbReference type="KEGG" id="rpod:E0E05_10605"/>
<feature type="chain" id="PRO_5020987500" evidence="1">
    <location>
        <begin position="23"/>
        <end position="87"/>
    </location>
</feature>
<keyword evidence="1" id="KW-0732">Signal</keyword>
<feature type="signal peptide" evidence="1">
    <location>
        <begin position="1"/>
        <end position="22"/>
    </location>
</feature>
<evidence type="ECO:0000256" key="1">
    <source>
        <dbReference type="SAM" id="SignalP"/>
    </source>
</evidence>
<dbReference type="RefSeq" id="WP_131616681.1">
    <property type="nucleotide sequence ID" value="NZ_CP036532.1"/>
</dbReference>
<sequence>MKHLLVPTVLIAPMLAPLPALAQSGFEAEKAVRAIPCTCRFKGADIPVGQTMCLDLPNGPVLAQCDRVLNNTAWKTLQHGCPTPGLS</sequence>
<keyword evidence="3" id="KW-1185">Reference proteome</keyword>